<dbReference type="Proteomes" id="UP001244341">
    <property type="component" value="Chromosome 1b"/>
</dbReference>
<organism evidence="2 3">
    <name type="scientific">Tetradesmus obliquus</name>
    <name type="common">Green alga</name>
    <name type="synonym">Acutodesmus obliquus</name>
    <dbReference type="NCBI Taxonomy" id="3088"/>
    <lineage>
        <taxon>Eukaryota</taxon>
        <taxon>Viridiplantae</taxon>
        <taxon>Chlorophyta</taxon>
        <taxon>core chlorophytes</taxon>
        <taxon>Chlorophyceae</taxon>
        <taxon>CS clade</taxon>
        <taxon>Sphaeropleales</taxon>
        <taxon>Scenedesmaceae</taxon>
        <taxon>Tetradesmus</taxon>
    </lineage>
</organism>
<protein>
    <submittedName>
        <fullName evidence="2">Uncharacterized protein</fullName>
    </submittedName>
</protein>
<evidence type="ECO:0000313" key="3">
    <source>
        <dbReference type="Proteomes" id="UP001244341"/>
    </source>
</evidence>
<reference evidence="2 3" key="1">
    <citation type="submission" date="2023-05" db="EMBL/GenBank/DDBJ databases">
        <title>A 100% complete, gapless, phased diploid assembly of the Scenedesmus obliquus UTEX 3031 genome.</title>
        <authorList>
            <person name="Biondi T.C."/>
            <person name="Hanschen E.R."/>
            <person name="Kwon T."/>
            <person name="Eng W."/>
            <person name="Kruse C.P.S."/>
            <person name="Koehler S.I."/>
            <person name="Kunde Y."/>
            <person name="Gleasner C.D."/>
            <person name="You Mak K.T."/>
            <person name="Polle J."/>
            <person name="Hovde B.T."/>
            <person name="Starkenburg S.R."/>
        </authorList>
    </citation>
    <scope>NUCLEOTIDE SEQUENCE [LARGE SCALE GENOMIC DNA]</scope>
    <source>
        <strain evidence="2 3">DOE0152z</strain>
    </source>
</reference>
<feature type="compositionally biased region" description="Basic residues" evidence="1">
    <location>
        <begin position="43"/>
        <end position="53"/>
    </location>
</feature>
<gene>
    <name evidence="2" type="ORF">OEZ85_007556</name>
</gene>
<proteinExistence type="predicted"/>
<name>A0ABY8TI64_TETOB</name>
<sequence>MATITDQWDFQLMATGSSDSPPAEAASAQEAVCASDSASPKATKSHCSRFSPRKQRDEQQGQQTSQLRRRRRGPAHAVRAVGSKVQHSISKRQQQLQDLEKDLLCLHIFNEVLPHQLVNDVRQQLQEGAGHAAAVEHVTRTRLHHLAAAEVRRLFLALAGALSASCAVVHVAKRLVRGVARPLRLRRPVGLLVNPVLMPTSLYGPLLGAGSESEVCSPSMAELEGQVSKLQRRWSSADNEAFLDELQAAALRKASFRPPVFSRLASGKGGCRITAAAAAQMAEEACGGCGGACGGAVSPNAAAGAAAGGAAAMSPQRTVSLDLESERQVMMQLEQQGPAAAAAAAAAAAPSSAAGSAVDVEVRMVGSKQQQQVQLLQQQLVQEQQRNYKSLDWGHRLMTL</sequence>
<dbReference type="EMBL" id="CP126208">
    <property type="protein sequence ID" value="WIA08093.1"/>
    <property type="molecule type" value="Genomic_DNA"/>
</dbReference>
<feature type="region of interest" description="Disordered" evidence="1">
    <location>
        <begin position="1"/>
        <end position="86"/>
    </location>
</feature>
<feature type="compositionally biased region" description="Low complexity" evidence="1">
    <location>
        <begin position="17"/>
        <end position="36"/>
    </location>
</feature>
<accession>A0ABY8TI64</accession>
<evidence type="ECO:0000313" key="2">
    <source>
        <dbReference type="EMBL" id="WIA08093.1"/>
    </source>
</evidence>
<evidence type="ECO:0000256" key="1">
    <source>
        <dbReference type="SAM" id="MobiDB-lite"/>
    </source>
</evidence>
<keyword evidence="3" id="KW-1185">Reference proteome</keyword>